<reference evidence="2 3" key="1">
    <citation type="submission" date="2020-08" db="EMBL/GenBank/DDBJ databases">
        <title>Genomic Encyclopedia of Type Strains, Phase IV (KMG-IV): sequencing the most valuable type-strain genomes for metagenomic binning, comparative biology and taxonomic classification.</title>
        <authorList>
            <person name="Goeker M."/>
        </authorList>
    </citation>
    <scope>NUCLEOTIDE SEQUENCE [LARGE SCALE GENOMIC DNA]</scope>
    <source>
        <strain evidence="2 3">DSM 102044</strain>
    </source>
</reference>
<dbReference type="Proteomes" id="UP000588604">
    <property type="component" value="Unassembled WGS sequence"/>
</dbReference>
<evidence type="ECO:0000313" key="2">
    <source>
        <dbReference type="EMBL" id="MBB6324693.1"/>
    </source>
</evidence>
<feature type="transmembrane region" description="Helical" evidence="1">
    <location>
        <begin position="12"/>
        <end position="36"/>
    </location>
</feature>
<evidence type="ECO:0000256" key="1">
    <source>
        <dbReference type="SAM" id="Phobius"/>
    </source>
</evidence>
<dbReference type="AlphaFoldDB" id="A0A841MD84"/>
<dbReference type="EMBL" id="JACIJO010000001">
    <property type="protein sequence ID" value="MBB6324693.1"/>
    <property type="molecule type" value="Genomic_DNA"/>
</dbReference>
<comment type="caution">
    <text evidence="2">The sequence shown here is derived from an EMBL/GenBank/DDBJ whole genome shotgun (WGS) entry which is preliminary data.</text>
</comment>
<protein>
    <submittedName>
        <fullName evidence="2">Uncharacterized protein</fullName>
    </submittedName>
</protein>
<keyword evidence="1" id="KW-0812">Transmembrane</keyword>
<evidence type="ECO:0000313" key="3">
    <source>
        <dbReference type="Proteomes" id="UP000588604"/>
    </source>
</evidence>
<dbReference type="RefSeq" id="WP_184492659.1">
    <property type="nucleotide sequence ID" value="NZ_JACIJO010000001.1"/>
</dbReference>
<keyword evidence="1" id="KW-0472">Membrane</keyword>
<name>A0A841MD84_9BACT</name>
<keyword evidence="3" id="KW-1185">Reference proteome</keyword>
<keyword evidence="1" id="KW-1133">Transmembrane helix</keyword>
<sequence>MRFLIGFIVFHLQFVVTGSGGLIVPLALLGSFSLLFPEFRFAVFGVDTENAYGI</sequence>
<organism evidence="2 3">
    <name type="scientific">Algoriphagus iocasae</name>
    <dbReference type="NCBI Taxonomy" id="1836499"/>
    <lineage>
        <taxon>Bacteria</taxon>
        <taxon>Pseudomonadati</taxon>
        <taxon>Bacteroidota</taxon>
        <taxon>Cytophagia</taxon>
        <taxon>Cytophagales</taxon>
        <taxon>Cyclobacteriaceae</taxon>
        <taxon>Algoriphagus</taxon>
    </lineage>
</organism>
<proteinExistence type="predicted"/>
<accession>A0A841MD84</accession>
<gene>
    <name evidence="2" type="ORF">FHS59_000308</name>
</gene>